<keyword evidence="2" id="KW-0808">Transferase</keyword>
<dbReference type="Gene3D" id="3.40.50.150">
    <property type="entry name" value="Vaccinia Virus protein VP39"/>
    <property type="match status" value="1"/>
</dbReference>
<dbReference type="InterPro" id="IPR041698">
    <property type="entry name" value="Methyltransf_25"/>
</dbReference>
<organism evidence="2 3">
    <name type="scientific">Thalassolituus pacificus</name>
    <dbReference type="NCBI Taxonomy" id="2975440"/>
    <lineage>
        <taxon>Bacteria</taxon>
        <taxon>Pseudomonadati</taxon>
        <taxon>Pseudomonadota</taxon>
        <taxon>Gammaproteobacteria</taxon>
        <taxon>Oceanospirillales</taxon>
        <taxon>Oceanospirillaceae</taxon>
        <taxon>Thalassolituus</taxon>
    </lineage>
</organism>
<accession>A0A9X3ASG2</accession>
<proteinExistence type="predicted"/>
<sequence>MENVYGKLAAWVYHLDKPIGHSFGDLEYYRERLAGCTGAILEPATGNGRILIPLLESGLNIEGFDASEEMLHYCRQECLQRNLTPVLTRQTFGDFTAPRCYEAIIMPAGSFQLITNTASALALLQRCYDNLLPGGRLILDIDNSKEIIRSRSTLRSWKASDDECLTLSSSDPEINYVQQTTLTYLRYEHWQNGILTSTELDLFCLRWWGIYELTFALRAAGFTDVIVSGDYQHGRAADNDDAIISFEARRP</sequence>
<evidence type="ECO:0000313" key="2">
    <source>
        <dbReference type="EMBL" id="MCT7359944.1"/>
    </source>
</evidence>
<dbReference type="RefSeq" id="WP_260976807.1">
    <property type="nucleotide sequence ID" value="NZ_JAOANI010000020.1"/>
</dbReference>
<dbReference type="Proteomes" id="UP001147830">
    <property type="component" value="Unassembled WGS sequence"/>
</dbReference>
<keyword evidence="2" id="KW-0489">Methyltransferase</keyword>
<dbReference type="CDD" id="cd02440">
    <property type="entry name" value="AdoMet_MTases"/>
    <property type="match status" value="1"/>
</dbReference>
<protein>
    <submittedName>
        <fullName evidence="2">Class I SAM-dependent methyltransferase</fullName>
    </submittedName>
</protein>
<dbReference type="EMBL" id="JAOANI010000020">
    <property type="protein sequence ID" value="MCT7359944.1"/>
    <property type="molecule type" value="Genomic_DNA"/>
</dbReference>
<dbReference type="GO" id="GO:0032259">
    <property type="term" value="P:methylation"/>
    <property type="evidence" value="ECO:0007669"/>
    <property type="project" value="UniProtKB-KW"/>
</dbReference>
<dbReference type="GO" id="GO:0008168">
    <property type="term" value="F:methyltransferase activity"/>
    <property type="evidence" value="ECO:0007669"/>
    <property type="project" value="UniProtKB-KW"/>
</dbReference>
<comment type="caution">
    <text evidence="2">The sequence shown here is derived from an EMBL/GenBank/DDBJ whole genome shotgun (WGS) entry which is preliminary data.</text>
</comment>
<name>A0A9X3ASG2_9GAMM</name>
<dbReference type="Pfam" id="PF13649">
    <property type="entry name" value="Methyltransf_25"/>
    <property type="match status" value="1"/>
</dbReference>
<dbReference type="SUPFAM" id="SSF53335">
    <property type="entry name" value="S-adenosyl-L-methionine-dependent methyltransferases"/>
    <property type="match status" value="1"/>
</dbReference>
<reference evidence="2" key="2">
    <citation type="submission" date="2022-08" db="EMBL/GenBank/DDBJ databases">
        <authorList>
            <person name="Dong C."/>
        </authorList>
    </citation>
    <scope>NUCLEOTIDE SEQUENCE</scope>
    <source>
        <strain evidence="2">59MF3M-4</strain>
    </source>
</reference>
<keyword evidence="3" id="KW-1185">Reference proteome</keyword>
<dbReference type="InterPro" id="IPR029063">
    <property type="entry name" value="SAM-dependent_MTases_sf"/>
</dbReference>
<gene>
    <name evidence="2" type="ORF">NYR02_13070</name>
</gene>
<evidence type="ECO:0000313" key="3">
    <source>
        <dbReference type="Proteomes" id="UP001147830"/>
    </source>
</evidence>
<evidence type="ECO:0000259" key="1">
    <source>
        <dbReference type="Pfam" id="PF13649"/>
    </source>
</evidence>
<dbReference type="Gene3D" id="2.20.25.110">
    <property type="entry name" value="S-adenosyl-L-methionine-dependent methyltransferases"/>
    <property type="match status" value="1"/>
</dbReference>
<feature type="domain" description="Methyltransferase" evidence="1">
    <location>
        <begin position="40"/>
        <end position="135"/>
    </location>
</feature>
<dbReference type="AlphaFoldDB" id="A0A9X3ASG2"/>
<reference evidence="2" key="1">
    <citation type="journal article" date="2022" name="Front. Microbiol.">
        <title>Genome-based taxonomic rearrangement of Oceanobacter-related bacteria including the description of Thalassolituus hydrocarbonoclasticus sp. nov. and Thalassolituus pacificus sp. nov. and emended description of the genus Thalassolituus.</title>
        <authorList>
            <person name="Dong C."/>
            <person name="Wei L."/>
            <person name="Wang J."/>
            <person name="Lai Q."/>
            <person name="Huang Z."/>
            <person name="Shao Z."/>
        </authorList>
    </citation>
    <scope>NUCLEOTIDE SEQUENCE</scope>
    <source>
        <strain evidence="2">59MF3M-4</strain>
    </source>
</reference>